<proteinExistence type="predicted"/>
<organism evidence="2 3">
    <name type="scientific">Pseudonocardia ailaonensis</name>
    <dbReference type="NCBI Taxonomy" id="367279"/>
    <lineage>
        <taxon>Bacteria</taxon>
        <taxon>Bacillati</taxon>
        <taxon>Actinomycetota</taxon>
        <taxon>Actinomycetes</taxon>
        <taxon>Pseudonocardiales</taxon>
        <taxon>Pseudonocardiaceae</taxon>
        <taxon>Pseudonocardia</taxon>
    </lineage>
</organism>
<dbReference type="EMBL" id="BAAAQK010000005">
    <property type="protein sequence ID" value="GAA1845985.1"/>
    <property type="molecule type" value="Genomic_DNA"/>
</dbReference>
<accession>A0ABN2N032</accession>
<sequence>MKVPGYWRGRSWVRAYRRPPHVPEGEQLSLPLARAGPARIPRQRDDPDKSDALPRKRSRRVSVRRGAAVRG</sequence>
<dbReference type="Proteomes" id="UP001500449">
    <property type="component" value="Unassembled WGS sequence"/>
</dbReference>
<reference evidence="2 3" key="1">
    <citation type="journal article" date="2019" name="Int. J. Syst. Evol. Microbiol.">
        <title>The Global Catalogue of Microorganisms (GCM) 10K type strain sequencing project: providing services to taxonomists for standard genome sequencing and annotation.</title>
        <authorList>
            <consortium name="The Broad Institute Genomics Platform"/>
            <consortium name="The Broad Institute Genome Sequencing Center for Infectious Disease"/>
            <person name="Wu L."/>
            <person name="Ma J."/>
        </authorList>
    </citation>
    <scope>NUCLEOTIDE SEQUENCE [LARGE SCALE GENOMIC DNA]</scope>
    <source>
        <strain evidence="2 3">JCM 16009</strain>
    </source>
</reference>
<evidence type="ECO:0000313" key="2">
    <source>
        <dbReference type="EMBL" id="GAA1845985.1"/>
    </source>
</evidence>
<feature type="region of interest" description="Disordered" evidence="1">
    <location>
        <begin position="19"/>
        <end position="71"/>
    </location>
</feature>
<evidence type="ECO:0000256" key="1">
    <source>
        <dbReference type="SAM" id="MobiDB-lite"/>
    </source>
</evidence>
<evidence type="ECO:0000313" key="3">
    <source>
        <dbReference type="Proteomes" id="UP001500449"/>
    </source>
</evidence>
<name>A0ABN2N032_9PSEU</name>
<comment type="caution">
    <text evidence="2">The sequence shown here is derived from an EMBL/GenBank/DDBJ whole genome shotgun (WGS) entry which is preliminary data.</text>
</comment>
<feature type="compositionally biased region" description="Basic and acidic residues" evidence="1">
    <location>
        <begin position="42"/>
        <end position="54"/>
    </location>
</feature>
<keyword evidence="3" id="KW-1185">Reference proteome</keyword>
<protein>
    <submittedName>
        <fullName evidence="2">Uncharacterized protein</fullName>
    </submittedName>
</protein>
<gene>
    <name evidence="2" type="ORF">GCM10009836_26960</name>
</gene>